<sequence>MLKLLCVYLNIRWGNSMKKALKIFIVLALFLGIGSNISNVNAATKYSATVNTKILNVREKTSDKSKKVGTLKKGTKVTVYSKTKSGWSQIVYKKKKAYVATKYLKFAPSTKKVSYLRNKNKIYVYDDANRGTFTEKYVTTKDDWSIWNTYLYNGKDVLWQKKEKEDSKGLYSKYDKDVKTLLQYPIKLGKSWSYKSDGDTYTIKITSLNKTIKTKAGTFKNVLELTITNKKKTFQEKDYYAPGNGLIKYYYDDKEYGSNEYELIKINNK</sequence>
<dbReference type="AlphaFoldDB" id="A0A2N0YZX9"/>
<organism evidence="2 3">
    <name type="scientific">Niallia nealsonii</name>
    <dbReference type="NCBI Taxonomy" id="115979"/>
    <lineage>
        <taxon>Bacteria</taxon>
        <taxon>Bacillati</taxon>
        <taxon>Bacillota</taxon>
        <taxon>Bacilli</taxon>
        <taxon>Bacillales</taxon>
        <taxon>Bacillaceae</taxon>
        <taxon>Niallia</taxon>
    </lineage>
</organism>
<gene>
    <name evidence="2" type="ORF">CWS01_14115</name>
</gene>
<dbReference type="EMBL" id="PISE01000031">
    <property type="protein sequence ID" value="PKG22823.1"/>
    <property type="molecule type" value="Genomic_DNA"/>
</dbReference>
<dbReference type="Gene3D" id="2.30.30.40">
    <property type="entry name" value="SH3 Domains"/>
    <property type="match status" value="1"/>
</dbReference>
<evidence type="ECO:0000259" key="1">
    <source>
        <dbReference type="PROSITE" id="PS51781"/>
    </source>
</evidence>
<name>A0A2N0YZX9_9BACI</name>
<comment type="caution">
    <text evidence="2">The sequence shown here is derived from an EMBL/GenBank/DDBJ whole genome shotgun (WGS) entry which is preliminary data.</text>
</comment>
<dbReference type="PROSITE" id="PS51781">
    <property type="entry name" value="SH3B"/>
    <property type="match status" value="1"/>
</dbReference>
<dbReference type="SMART" id="SM00287">
    <property type="entry name" value="SH3b"/>
    <property type="match status" value="1"/>
</dbReference>
<dbReference type="Pfam" id="PF08239">
    <property type="entry name" value="SH3_3"/>
    <property type="match status" value="1"/>
</dbReference>
<evidence type="ECO:0000313" key="3">
    <source>
        <dbReference type="Proteomes" id="UP000233375"/>
    </source>
</evidence>
<accession>A0A2N0YZX9</accession>
<protein>
    <recommendedName>
        <fullName evidence="1">SH3b domain-containing protein</fullName>
    </recommendedName>
</protein>
<evidence type="ECO:0000313" key="2">
    <source>
        <dbReference type="EMBL" id="PKG22823.1"/>
    </source>
</evidence>
<proteinExistence type="predicted"/>
<reference evidence="2 3" key="1">
    <citation type="journal article" date="2003" name="Int. J. Syst. Evol. Microbiol.">
        <title>Bacillus nealsonii sp. nov., isolated from a spacecraft-assembly facility, whose spores are gamma-radiation resistant.</title>
        <authorList>
            <person name="Venkateswaran K."/>
            <person name="Kempf M."/>
            <person name="Chen F."/>
            <person name="Satomi M."/>
            <person name="Nicholson W."/>
            <person name="Kern R."/>
        </authorList>
    </citation>
    <scope>NUCLEOTIDE SEQUENCE [LARGE SCALE GENOMIC DNA]</scope>
    <source>
        <strain evidence="2 3">FO-92</strain>
    </source>
</reference>
<dbReference type="InterPro" id="IPR003646">
    <property type="entry name" value="SH3-like_bac-type"/>
</dbReference>
<feature type="domain" description="SH3b" evidence="1">
    <location>
        <begin position="45"/>
        <end position="108"/>
    </location>
</feature>
<dbReference type="Proteomes" id="UP000233375">
    <property type="component" value="Unassembled WGS sequence"/>
</dbReference>
<keyword evidence="3" id="KW-1185">Reference proteome</keyword>